<evidence type="ECO:0000256" key="1">
    <source>
        <dbReference type="ARBA" id="ARBA00022962"/>
    </source>
</evidence>
<keyword evidence="3" id="KW-0808">Transferase</keyword>
<protein>
    <submittedName>
        <fullName evidence="3">Class II glutamine amidotransferase</fullName>
    </submittedName>
</protein>
<dbReference type="Proteomes" id="UP000094936">
    <property type="component" value="Unassembled WGS sequence"/>
</dbReference>
<dbReference type="GO" id="GO:0016740">
    <property type="term" value="F:transferase activity"/>
    <property type="evidence" value="ECO:0007669"/>
    <property type="project" value="UniProtKB-KW"/>
</dbReference>
<dbReference type="PANTHER" id="PTHR43187">
    <property type="entry name" value="GLUTAMINE AMIDOTRANSFERASE DUG3-RELATED"/>
    <property type="match status" value="1"/>
</dbReference>
<dbReference type="InterPro" id="IPR026869">
    <property type="entry name" value="EgtC-like"/>
</dbReference>
<dbReference type="RefSeq" id="WP_068905106.1">
    <property type="nucleotide sequence ID" value="NZ_JBHUIF010000029.1"/>
</dbReference>
<dbReference type="EMBL" id="LYBM01000051">
    <property type="protein sequence ID" value="ODA30595.1"/>
    <property type="molecule type" value="Genomic_DNA"/>
</dbReference>
<dbReference type="OrthoDB" id="9804310at2"/>
<dbReference type="InterPro" id="IPR029055">
    <property type="entry name" value="Ntn_hydrolases_N"/>
</dbReference>
<dbReference type="SUPFAM" id="SSF56235">
    <property type="entry name" value="N-terminal nucleophile aminohydrolases (Ntn hydrolases)"/>
    <property type="match status" value="1"/>
</dbReference>
<keyword evidence="4" id="KW-1185">Reference proteome</keyword>
<comment type="caution">
    <text evidence="3">The sequence shown here is derived from an EMBL/GenBank/DDBJ whole genome shotgun (WGS) entry which is preliminary data.</text>
</comment>
<evidence type="ECO:0000313" key="3">
    <source>
        <dbReference type="EMBL" id="ODA30595.1"/>
    </source>
</evidence>
<dbReference type="AlphaFoldDB" id="A0A1C3EBJ0"/>
<keyword evidence="1 3" id="KW-0315">Glutamine amidotransferase</keyword>
<accession>A0A1C3EBJ0</accession>
<organism evidence="3 4">
    <name type="scientific">Veronia pacifica</name>
    <dbReference type="NCBI Taxonomy" id="1080227"/>
    <lineage>
        <taxon>Bacteria</taxon>
        <taxon>Pseudomonadati</taxon>
        <taxon>Pseudomonadota</taxon>
        <taxon>Gammaproteobacteria</taxon>
        <taxon>Vibrionales</taxon>
        <taxon>Vibrionaceae</taxon>
        <taxon>Veronia</taxon>
    </lineage>
</organism>
<dbReference type="InterPro" id="IPR017932">
    <property type="entry name" value="GATase_2_dom"/>
</dbReference>
<dbReference type="InterPro" id="IPR052373">
    <property type="entry name" value="Gamma-glu_amide_hydrolase"/>
</dbReference>
<gene>
    <name evidence="3" type="ORF">A8L45_19880</name>
</gene>
<evidence type="ECO:0000259" key="2">
    <source>
        <dbReference type="PROSITE" id="PS51278"/>
    </source>
</evidence>
<dbReference type="PANTHER" id="PTHR43187:SF1">
    <property type="entry name" value="GLUTAMINE AMIDOTRANSFERASE DUG3-RELATED"/>
    <property type="match status" value="1"/>
</dbReference>
<dbReference type="Pfam" id="PF13230">
    <property type="entry name" value="GATase_4"/>
    <property type="match status" value="1"/>
</dbReference>
<dbReference type="Gene3D" id="3.60.20.10">
    <property type="entry name" value="Glutamine Phosphoribosylpyrophosphate, subunit 1, domain 1"/>
    <property type="match status" value="1"/>
</dbReference>
<feature type="domain" description="Glutamine amidotransferase type-2" evidence="2">
    <location>
        <begin position="2"/>
        <end position="254"/>
    </location>
</feature>
<sequence>MCRWLSYVGKSVFMDELLYQPDHSLVSQSKDATKAVTTVNADGFGLSWYGEKASPATYHEILPAWSDKNLKSIAEHTRSHCFLAHVRASTGATTSRENCHPFTWSKWSFMHNGQIPSFDRLRMGLEQHLDENWYLLRRGTTDSELLFLLLLQNGLDQNPQQAIYRTLEMVEQAISLKDIDEPFKACIALSDGKNILGVRYSSDGKPPTLFYKKKSGAVVMASEPYDESRAGWKNVPPQSLVEITDGSVSVTPLSVSDS</sequence>
<dbReference type="PROSITE" id="PS51278">
    <property type="entry name" value="GATASE_TYPE_2"/>
    <property type="match status" value="1"/>
</dbReference>
<evidence type="ECO:0000313" key="4">
    <source>
        <dbReference type="Proteomes" id="UP000094936"/>
    </source>
</evidence>
<dbReference type="STRING" id="1080227.A8L45_19880"/>
<proteinExistence type="predicted"/>
<dbReference type="CDD" id="cd01908">
    <property type="entry name" value="YafJ"/>
    <property type="match status" value="1"/>
</dbReference>
<reference evidence="3 4" key="1">
    <citation type="submission" date="2016-05" db="EMBL/GenBank/DDBJ databases">
        <title>Genomic Taxonomy of the Vibrionaceae.</title>
        <authorList>
            <person name="Gomez-Gil B."/>
            <person name="Enciso-Ibarra J."/>
        </authorList>
    </citation>
    <scope>NUCLEOTIDE SEQUENCE [LARGE SCALE GENOMIC DNA]</scope>
    <source>
        <strain evidence="3 4">CAIM 1920</strain>
    </source>
</reference>
<name>A0A1C3EBJ0_9GAMM</name>